<keyword evidence="4" id="KW-0548">Nucleotidyltransferase</keyword>
<dbReference type="GO" id="GO:0006261">
    <property type="term" value="P:DNA-templated DNA replication"/>
    <property type="evidence" value="ECO:0007669"/>
    <property type="project" value="InterPro"/>
</dbReference>
<dbReference type="CDD" id="cd08637">
    <property type="entry name" value="DNA_pol_A_pol_I_C"/>
    <property type="match status" value="1"/>
</dbReference>
<evidence type="ECO:0000256" key="1">
    <source>
        <dbReference type="ARBA" id="ARBA00007705"/>
    </source>
</evidence>
<comment type="similarity">
    <text evidence="1">Belongs to the DNA polymerase type-A family.</text>
</comment>
<dbReference type="InterPro" id="IPR002421">
    <property type="entry name" value="5-3_exonuclease"/>
</dbReference>
<feature type="domain" description="DNA-directed DNA polymerase family A palm" evidence="12">
    <location>
        <begin position="569"/>
        <end position="778"/>
    </location>
</feature>
<keyword evidence="9" id="KW-0234">DNA repair</keyword>
<dbReference type="Gene3D" id="3.40.50.1010">
    <property type="entry name" value="5'-nuclease"/>
    <property type="match status" value="1"/>
</dbReference>
<dbReference type="FunFam" id="1.10.150.20:FF:000002">
    <property type="entry name" value="DNA polymerase I"/>
    <property type="match status" value="1"/>
</dbReference>
<dbReference type="InterPro" id="IPR001098">
    <property type="entry name" value="DNA-dir_DNA_pol_A_palm_dom"/>
</dbReference>
<dbReference type="PRINTS" id="PR00868">
    <property type="entry name" value="DNAPOLI"/>
</dbReference>
<protein>
    <recommendedName>
        <fullName evidence="2">DNA-directed DNA polymerase</fullName>
        <ecNumber evidence="2">2.7.7.7</ecNumber>
    </recommendedName>
</protein>
<keyword evidence="5" id="KW-0235">DNA replication</keyword>
<organism evidence="13 14">
    <name type="scientific">Candidatus Liptonbacteria bacterium GWC1_60_9</name>
    <dbReference type="NCBI Taxonomy" id="1798645"/>
    <lineage>
        <taxon>Bacteria</taxon>
        <taxon>Candidatus Liptoniibacteriota</taxon>
    </lineage>
</organism>
<dbReference type="AlphaFoldDB" id="A0A1G2C8H1"/>
<dbReference type="SMART" id="SM00482">
    <property type="entry name" value="POLAc"/>
    <property type="match status" value="1"/>
</dbReference>
<reference evidence="13 14" key="1">
    <citation type="journal article" date="2016" name="Nat. Commun.">
        <title>Thousands of microbial genomes shed light on interconnected biogeochemical processes in an aquifer system.</title>
        <authorList>
            <person name="Anantharaman K."/>
            <person name="Brown C.T."/>
            <person name="Hug L.A."/>
            <person name="Sharon I."/>
            <person name="Castelle C.J."/>
            <person name="Probst A.J."/>
            <person name="Thomas B.C."/>
            <person name="Singh A."/>
            <person name="Wilkins M.J."/>
            <person name="Karaoz U."/>
            <person name="Brodie E.L."/>
            <person name="Williams K.H."/>
            <person name="Hubbard S.S."/>
            <person name="Banfield J.F."/>
        </authorList>
    </citation>
    <scope>NUCLEOTIDE SEQUENCE [LARGE SCALE GENOMIC DNA]</scope>
</reference>
<keyword evidence="3" id="KW-0808">Transferase</keyword>
<evidence type="ECO:0000259" key="12">
    <source>
        <dbReference type="SMART" id="SM00482"/>
    </source>
</evidence>
<dbReference type="FunFam" id="1.10.150.20:FF:000003">
    <property type="entry name" value="DNA polymerase I"/>
    <property type="match status" value="1"/>
</dbReference>
<dbReference type="CDD" id="cd09898">
    <property type="entry name" value="H3TH_53EXO"/>
    <property type="match status" value="1"/>
</dbReference>
<dbReference type="GO" id="GO:0006302">
    <property type="term" value="P:double-strand break repair"/>
    <property type="evidence" value="ECO:0007669"/>
    <property type="project" value="TreeGrafter"/>
</dbReference>
<dbReference type="InterPro" id="IPR036397">
    <property type="entry name" value="RNaseH_sf"/>
</dbReference>
<comment type="caution">
    <text evidence="13">The sequence shown here is derived from an EMBL/GenBank/DDBJ whole genome shotgun (WGS) entry which is preliminary data.</text>
</comment>
<dbReference type="InterPro" id="IPR043502">
    <property type="entry name" value="DNA/RNA_pol_sf"/>
</dbReference>
<evidence type="ECO:0000256" key="6">
    <source>
        <dbReference type="ARBA" id="ARBA00022763"/>
    </source>
</evidence>
<dbReference type="PANTHER" id="PTHR10133">
    <property type="entry name" value="DNA POLYMERASE I"/>
    <property type="match status" value="1"/>
</dbReference>
<dbReference type="SUPFAM" id="SSF88723">
    <property type="entry name" value="PIN domain-like"/>
    <property type="match status" value="1"/>
</dbReference>
<dbReference type="InterPro" id="IPR036279">
    <property type="entry name" value="5-3_exonuclease_C_sf"/>
</dbReference>
<proteinExistence type="inferred from homology"/>
<dbReference type="GO" id="GO:0003887">
    <property type="term" value="F:DNA-directed DNA polymerase activity"/>
    <property type="evidence" value="ECO:0007669"/>
    <property type="project" value="UniProtKB-KW"/>
</dbReference>
<dbReference type="CDD" id="cd09859">
    <property type="entry name" value="PIN_53EXO"/>
    <property type="match status" value="1"/>
</dbReference>
<evidence type="ECO:0000313" key="14">
    <source>
        <dbReference type="Proteomes" id="UP000176349"/>
    </source>
</evidence>
<keyword evidence="8" id="KW-0238">DNA-binding</keyword>
<dbReference type="SUPFAM" id="SSF56672">
    <property type="entry name" value="DNA/RNA polymerases"/>
    <property type="match status" value="1"/>
</dbReference>
<dbReference type="GO" id="GO:0008409">
    <property type="term" value="F:5'-3' exonuclease activity"/>
    <property type="evidence" value="ECO:0007669"/>
    <property type="project" value="InterPro"/>
</dbReference>
<dbReference type="Pfam" id="PF02739">
    <property type="entry name" value="5_3_exonuc_N"/>
    <property type="match status" value="1"/>
</dbReference>
<sequence>MKRFLVFDANSLVYRCFYALPPLTAPDGAPVAALYGLANILLKLWRAAKPDYAAAMFDRKEPTFRDKLYKEYKAHRPPMPDDLAPQIEAARGLFALFGVKSFDLAGFEADDLIGTLVEKFKKEKNVQFAILSGDADELQLVEGDRVVVEMFKKGVSDIAVYDAAAVKERYGVTPEQFVDYKGLVGDTSDNIPGVAGIGPKTAAELLQVYGSIEGVYKKLSPNVKGFTKLEAKKEDAFLSKELATIRRDAPVAFGALADLVVPPLEEGALVQEFSRLGFESIVKRLAVPSVPSLKENKKPELDLKNILFIEAAPSALSDKALVSKKVKVGFDLKDGLKALWRSGRDMAPPYADLGVGFWLLDSDLKDYRPETIGRRFFRESWSGTPEELRRAYRFLLAELEASGLRRIFEEVEMPLLRILAEMERRGIRVDRDRLRALRRELDGELAELVRTIYAAAGQAVNLNSPKQLSALLFDKLGLASKGVKKTKSGARTTDSEALETLKGAHPIVGELIRYRELFKVKSTYVEPIEKLLDKKGRLHTVFVQTGTATGRLSSREPNLQNIPQETVWARKLRESFVAEKGFSLVAFDYSQIELRVLADVTQDPLLLEAFRNGEDIHRLTASRVFKKAPGDVLPAERRLAKTLNFGIIFGMGADAFGKTAGIPREEARKLIDEYFETFKGVRGWHQEIKERARLEGVVTTKTGRRRTFSAQAAFSPRLQAEIDRMAINMPIQGYEADILKQAMLDVHAELMKRGVWDAEARLLLSIHDELLFEIADDMMKKIVPAIRERMERAAVLSVPLIVETKSGPSWGTLQALSQQ</sequence>
<gene>
    <name evidence="13" type="ORF">A2128_00380</name>
</gene>
<comment type="catalytic activity">
    <reaction evidence="10">
        <text>DNA(n) + a 2'-deoxyribonucleoside 5'-triphosphate = DNA(n+1) + diphosphate</text>
        <dbReference type="Rhea" id="RHEA:22508"/>
        <dbReference type="Rhea" id="RHEA-COMP:17339"/>
        <dbReference type="Rhea" id="RHEA-COMP:17340"/>
        <dbReference type="ChEBI" id="CHEBI:33019"/>
        <dbReference type="ChEBI" id="CHEBI:61560"/>
        <dbReference type="ChEBI" id="CHEBI:173112"/>
        <dbReference type="EC" id="2.7.7.7"/>
    </reaction>
</comment>
<feature type="domain" description="5'-3' exonuclease" evidence="11">
    <location>
        <begin position="2"/>
        <end position="262"/>
    </location>
</feature>
<dbReference type="InterPro" id="IPR002298">
    <property type="entry name" value="DNA_polymerase_A"/>
</dbReference>
<dbReference type="EMBL" id="MHKV01000009">
    <property type="protein sequence ID" value="OGY97461.1"/>
    <property type="molecule type" value="Genomic_DNA"/>
</dbReference>
<dbReference type="Pfam" id="PF01367">
    <property type="entry name" value="5_3_exonuc"/>
    <property type="match status" value="1"/>
</dbReference>
<dbReference type="InterPro" id="IPR020045">
    <property type="entry name" value="DNA_polI_H3TH"/>
</dbReference>
<dbReference type="SMART" id="SM00475">
    <property type="entry name" value="53EXOc"/>
    <property type="match status" value="1"/>
</dbReference>
<evidence type="ECO:0000256" key="3">
    <source>
        <dbReference type="ARBA" id="ARBA00022679"/>
    </source>
</evidence>
<evidence type="ECO:0000256" key="2">
    <source>
        <dbReference type="ARBA" id="ARBA00012417"/>
    </source>
</evidence>
<dbReference type="EC" id="2.7.7.7" evidence="2"/>
<dbReference type="Gene3D" id="1.20.1060.10">
    <property type="entry name" value="Taq DNA Polymerase, Chain T, domain 4"/>
    <property type="match status" value="1"/>
</dbReference>
<dbReference type="SMART" id="SM00279">
    <property type="entry name" value="HhH2"/>
    <property type="match status" value="1"/>
</dbReference>
<evidence type="ECO:0000256" key="9">
    <source>
        <dbReference type="ARBA" id="ARBA00023204"/>
    </source>
</evidence>
<dbReference type="PANTHER" id="PTHR10133:SF27">
    <property type="entry name" value="DNA POLYMERASE NU"/>
    <property type="match status" value="1"/>
</dbReference>
<dbReference type="InterPro" id="IPR008918">
    <property type="entry name" value="HhH2"/>
</dbReference>
<dbReference type="Gene3D" id="3.30.70.370">
    <property type="match status" value="1"/>
</dbReference>
<dbReference type="InterPro" id="IPR029060">
    <property type="entry name" value="PIN-like_dom_sf"/>
</dbReference>
<dbReference type="GO" id="GO:0003677">
    <property type="term" value="F:DNA binding"/>
    <property type="evidence" value="ECO:0007669"/>
    <property type="project" value="UniProtKB-KW"/>
</dbReference>
<evidence type="ECO:0000256" key="8">
    <source>
        <dbReference type="ARBA" id="ARBA00023125"/>
    </source>
</evidence>
<evidence type="ECO:0000256" key="5">
    <source>
        <dbReference type="ARBA" id="ARBA00022705"/>
    </source>
</evidence>
<evidence type="ECO:0000313" key="13">
    <source>
        <dbReference type="EMBL" id="OGY97461.1"/>
    </source>
</evidence>
<name>A0A1G2C8H1_9BACT</name>
<accession>A0A1G2C8H1</accession>
<dbReference type="SUPFAM" id="SSF47807">
    <property type="entry name" value="5' to 3' exonuclease, C-terminal subdomain"/>
    <property type="match status" value="1"/>
</dbReference>
<keyword evidence="7" id="KW-0239">DNA-directed DNA polymerase</keyword>
<dbReference type="Gene3D" id="3.30.420.10">
    <property type="entry name" value="Ribonuclease H-like superfamily/Ribonuclease H"/>
    <property type="match status" value="1"/>
</dbReference>
<dbReference type="Gene3D" id="1.10.150.20">
    <property type="entry name" value="5' to 3' exonuclease, C-terminal subdomain"/>
    <property type="match status" value="2"/>
</dbReference>
<evidence type="ECO:0000259" key="11">
    <source>
        <dbReference type="SMART" id="SM00475"/>
    </source>
</evidence>
<dbReference type="InterPro" id="IPR020046">
    <property type="entry name" value="5-3_exonucl_a-hlix_arch_N"/>
</dbReference>
<evidence type="ECO:0000256" key="7">
    <source>
        <dbReference type="ARBA" id="ARBA00022932"/>
    </source>
</evidence>
<evidence type="ECO:0000256" key="4">
    <source>
        <dbReference type="ARBA" id="ARBA00022695"/>
    </source>
</evidence>
<keyword evidence="6" id="KW-0227">DNA damage</keyword>
<dbReference type="Proteomes" id="UP000176349">
    <property type="component" value="Unassembled WGS sequence"/>
</dbReference>
<evidence type="ECO:0000256" key="10">
    <source>
        <dbReference type="ARBA" id="ARBA00049244"/>
    </source>
</evidence>
<dbReference type="FunFam" id="1.20.1060.10:FF:000001">
    <property type="entry name" value="DNA polymerase I"/>
    <property type="match status" value="1"/>
</dbReference>
<dbReference type="Pfam" id="PF00476">
    <property type="entry name" value="DNA_pol_A"/>
    <property type="match status" value="1"/>
</dbReference>